<comment type="caution">
    <text evidence="2">The sequence shown here is derived from an EMBL/GenBank/DDBJ whole genome shotgun (WGS) entry which is preliminary data.</text>
</comment>
<reference evidence="2 3" key="1">
    <citation type="submission" date="2018-03" db="EMBL/GenBank/DDBJ databases">
        <title>Genomic Encyclopedia of Archaeal and Bacterial Type Strains, Phase II (KMG-II): from individual species to whole genera.</title>
        <authorList>
            <person name="Goeker M."/>
        </authorList>
    </citation>
    <scope>NUCLEOTIDE SEQUENCE [LARGE SCALE GENOMIC DNA]</scope>
    <source>
        <strain evidence="2 3">DSM 45601</strain>
    </source>
</reference>
<accession>A0A2T0Q5G2</accession>
<dbReference type="AlphaFoldDB" id="A0A2T0Q5G2"/>
<evidence type="ECO:0000313" key="2">
    <source>
        <dbReference type="EMBL" id="PRX99013.1"/>
    </source>
</evidence>
<proteinExistence type="predicted"/>
<dbReference type="Pfam" id="PF09346">
    <property type="entry name" value="SMI1_KNR4"/>
    <property type="match status" value="1"/>
</dbReference>
<evidence type="ECO:0000313" key="3">
    <source>
        <dbReference type="Proteomes" id="UP000237846"/>
    </source>
</evidence>
<dbReference type="InterPro" id="IPR018958">
    <property type="entry name" value="Knr4/Smi1-like_dom"/>
</dbReference>
<organism evidence="2 3">
    <name type="scientific">Allonocardiopsis opalescens</name>
    <dbReference type="NCBI Taxonomy" id="1144618"/>
    <lineage>
        <taxon>Bacteria</taxon>
        <taxon>Bacillati</taxon>
        <taxon>Actinomycetota</taxon>
        <taxon>Actinomycetes</taxon>
        <taxon>Streptosporangiales</taxon>
        <taxon>Allonocardiopsis</taxon>
    </lineage>
</organism>
<keyword evidence="3" id="KW-1185">Reference proteome</keyword>
<dbReference type="Proteomes" id="UP000237846">
    <property type="component" value="Unassembled WGS sequence"/>
</dbReference>
<name>A0A2T0Q5G2_9ACTN</name>
<dbReference type="EMBL" id="PVZC01000004">
    <property type="protein sequence ID" value="PRX99013.1"/>
    <property type="molecule type" value="Genomic_DNA"/>
</dbReference>
<gene>
    <name evidence="2" type="ORF">CLV72_104593</name>
</gene>
<feature type="domain" description="Knr4/Smi1-like" evidence="1">
    <location>
        <begin position="4"/>
        <end position="139"/>
    </location>
</feature>
<evidence type="ECO:0000259" key="1">
    <source>
        <dbReference type="Pfam" id="PF09346"/>
    </source>
</evidence>
<sequence>MRRADLDFVSALLNRPLPPDLVAWWRMSCGVTGHVGGRLIPPGYAPHDIDGVVDTRESLLETWMEGVPEDDIAALLAQPAGTPVAGWLPVWLPVAGDGGGGELFVDLRSGPLNGCVMRWDKVETAEFDPLWPSVSAMLSDIADALERGVEIDGVRAVVVEDRTLDWH</sequence>
<protein>
    <submittedName>
        <fullName evidence="2">SMI1/KNR4 family protein SUKH-1</fullName>
    </submittedName>
</protein>